<keyword evidence="3 6" id="KW-0812">Transmembrane</keyword>
<evidence type="ECO:0000256" key="4">
    <source>
        <dbReference type="ARBA" id="ARBA00022989"/>
    </source>
</evidence>
<dbReference type="GO" id="GO:0005886">
    <property type="term" value="C:plasma membrane"/>
    <property type="evidence" value="ECO:0007669"/>
    <property type="project" value="UniProtKB-SubCell"/>
</dbReference>
<dbReference type="SUPFAM" id="SSF103473">
    <property type="entry name" value="MFS general substrate transporter"/>
    <property type="match status" value="1"/>
</dbReference>
<keyword evidence="2" id="KW-1003">Cell membrane</keyword>
<dbReference type="Pfam" id="PF07690">
    <property type="entry name" value="MFS_1"/>
    <property type="match status" value="1"/>
</dbReference>
<keyword evidence="8" id="KW-1185">Reference proteome</keyword>
<proteinExistence type="predicted"/>
<organism evidence="7 8">
    <name type="scientific">Sulfoacidibacillus ferrooxidans</name>
    <dbReference type="NCBI Taxonomy" id="2005001"/>
    <lineage>
        <taxon>Bacteria</taxon>
        <taxon>Bacillati</taxon>
        <taxon>Bacillota</taxon>
        <taxon>Bacilli</taxon>
        <taxon>Bacillales</taxon>
        <taxon>Alicyclobacillaceae</taxon>
        <taxon>Sulfoacidibacillus</taxon>
    </lineage>
</organism>
<gene>
    <name evidence="7" type="ORF">MM817_03221</name>
</gene>
<dbReference type="InterPro" id="IPR036259">
    <property type="entry name" value="MFS_trans_sf"/>
</dbReference>
<dbReference type="GO" id="GO:0022857">
    <property type="term" value="F:transmembrane transporter activity"/>
    <property type="evidence" value="ECO:0007669"/>
    <property type="project" value="InterPro"/>
</dbReference>
<evidence type="ECO:0000256" key="2">
    <source>
        <dbReference type="ARBA" id="ARBA00022475"/>
    </source>
</evidence>
<evidence type="ECO:0000256" key="1">
    <source>
        <dbReference type="ARBA" id="ARBA00004651"/>
    </source>
</evidence>
<comment type="subcellular location">
    <subcellularLocation>
        <location evidence="1">Cell membrane</location>
        <topology evidence="1">Multi-pass membrane protein</topology>
    </subcellularLocation>
</comment>
<name>A0A9X1VCN8_9BACL</name>
<accession>A0A9X1VCN8</accession>
<sequence>MVRRTIGSIATEYPLVWRLWISRLLTANADGIGQFSIQWLATTFPNPAFVLGYANTVGSIGSILSSYIFGWLSDNFSPAILMVAGNVVGAFFTIGIGLLLRNHESIPLLLLLVFLWNLFIAITRAASRSLVPQTVEKEDLPTVNAWMGIIAPIQQFLAKGFAGILISTGLFHAFLAAGIVMFLSVFSIVSTKHYPKRVTTSHKTTNPLVGLHIVWSSRPLRQMVIYTSVQNFGFSFFLGEYVLYLKQVAGLSAVQIGLGWTSVKLLDTNRRTILRN</sequence>
<dbReference type="PANTHER" id="PTHR23513:SF6">
    <property type="entry name" value="MAJOR FACILITATOR SUPERFAMILY ASSOCIATED DOMAIN-CONTAINING PROTEIN"/>
    <property type="match status" value="1"/>
</dbReference>
<dbReference type="PANTHER" id="PTHR23513">
    <property type="entry name" value="INTEGRAL MEMBRANE EFFLUX PROTEIN-RELATED"/>
    <property type="match status" value="1"/>
</dbReference>
<dbReference type="EMBL" id="JALBUF010000038">
    <property type="protein sequence ID" value="MCI0184924.1"/>
    <property type="molecule type" value="Genomic_DNA"/>
</dbReference>
<dbReference type="InterPro" id="IPR011701">
    <property type="entry name" value="MFS"/>
</dbReference>
<feature type="transmembrane region" description="Helical" evidence="6">
    <location>
        <begin position="50"/>
        <end position="72"/>
    </location>
</feature>
<feature type="transmembrane region" description="Helical" evidence="6">
    <location>
        <begin position="79"/>
        <end position="100"/>
    </location>
</feature>
<dbReference type="Proteomes" id="UP001139263">
    <property type="component" value="Unassembled WGS sequence"/>
</dbReference>
<dbReference type="Gene3D" id="1.20.1250.20">
    <property type="entry name" value="MFS general substrate transporter like domains"/>
    <property type="match status" value="1"/>
</dbReference>
<comment type="caution">
    <text evidence="7">The sequence shown here is derived from an EMBL/GenBank/DDBJ whole genome shotgun (WGS) entry which is preliminary data.</text>
</comment>
<evidence type="ECO:0000256" key="6">
    <source>
        <dbReference type="SAM" id="Phobius"/>
    </source>
</evidence>
<keyword evidence="4 6" id="KW-1133">Transmembrane helix</keyword>
<evidence type="ECO:0000256" key="5">
    <source>
        <dbReference type="ARBA" id="ARBA00023136"/>
    </source>
</evidence>
<keyword evidence="5 6" id="KW-0472">Membrane</keyword>
<evidence type="ECO:0000313" key="8">
    <source>
        <dbReference type="Proteomes" id="UP001139263"/>
    </source>
</evidence>
<protein>
    <submittedName>
        <fullName evidence="7">Uncharacterized protein</fullName>
    </submittedName>
</protein>
<dbReference type="AlphaFoldDB" id="A0A9X1VCN8"/>
<evidence type="ECO:0000256" key="3">
    <source>
        <dbReference type="ARBA" id="ARBA00022692"/>
    </source>
</evidence>
<reference evidence="7" key="1">
    <citation type="submission" date="2022-03" db="EMBL/GenBank/DDBJ databases">
        <title>Draft Genome Sequence of Firmicute Strain S0AB, a Heterotrophic Iron/Sulfur-Oxidizing Extreme Acidophile.</title>
        <authorList>
            <person name="Vergara E."/>
            <person name="Pakostova E."/>
            <person name="Johnson D.B."/>
            <person name="Holmes D.S."/>
        </authorList>
    </citation>
    <scope>NUCLEOTIDE SEQUENCE</scope>
    <source>
        <strain evidence="7">S0AB</strain>
    </source>
</reference>
<feature type="transmembrane region" description="Helical" evidence="6">
    <location>
        <begin position="106"/>
        <end position="127"/>
    </location>
</feature>
<evidence type="ECO:0000313" key="7">
    <source>
        <dbReference type="EMBL" id="MCI0184924.1"/>
    </source>
</evidence>
<feature type="transmembrane region" description="Helical" evidence="6">
    <location>
        <begin position="164"/>
        <end position="189"/>
    </location>
</feature>
<dbReference type="RefSeq" id="WP_241716992.1">
    <property type="nucleotide sequence ID" value="NZ_JALBUF010000038.1"/>
</dbReference>